<keyword evidence="2" id="KW-0812">Transmembrane</keyword>
<feature type="transmembrane region" description="Helical" evidence="2">
    <location>
        <begin position="123"/>
        <end position="143"/>
    </location>
</feature>
<dbReference type="EMBL" id="JAATEO010000002">
    <property type="protein sequence ID" value="NJP30984.1"/>
    <property type="molecule type" value="Genomic_DNA"/>
</dbReference>
<protein>
    <submittedName>
        <fullName evidence="3">DUF998 domain-containing protein</fullName>
    </submittedName>
</protein>
<proteinExistence type="predicted"/>
<feature type="transmembrane region" description="Helical" evidence="2">
    <location>
        <begin position="60"/>
        <end position="77"/>
    </location>
</feature>
<comment type="caution">
    <text evidence="3">The sequence shown here is derived from an EMBL/GenBank/DDBJ whole genome shotgun (WGS) entry which is preliminary data.</text>
</comment>
<keyword evidence="2" id="KW-1133">Transmembrane helix</keyword>
<feature type="region of interest" description="Disordered" evidence="1">
    <location>
        <begin position="215"/>
        <end position="239"/>
    </location>
</feature>
<evidence type="ECO:0000313" key="3">
    <source>
        <dbReference type="EMBL" id="NJP30984.1"/>
    </source>
</evidence>
<keyword evidence="4" id="KW-1185">Reference proteome</keyword>
<feature type="transmembrane region" description="Helical" evidence="2">
    <location>
        <begin position="155"/>
        <end position="175"/>
    </location>
</feature>
<accession>A0ABX0Z0U8</accession>
<dbReference type="Proteomes" id="UP000783871">
    <property type="component" value="Unassembled WGS sequence"/>
</dbReference>
<feature type="transmembrane region" description="Helical" evidence="2">
    <location>
        <begin position="20"/>
        <end position="40"/>
    </location>
</feature>
<name>A0ABX0Z0U8_9ACTN</name>
<gene>
    <name evidence="3" type="ORF">HCJ94_03025</name>
</gene>
<evidence type="ECO:0000313" key="4">
    <source>
        <dbReference type="Proteomes" id="UP000783871"/>
    </source>
</evidence>
<evidence type="ECO:0000256" key="1">
    <source>
        <dbReference type="SAM" id="MobiDB-lite"/>
    </source>
</evidence>
<organism evidence="3 4">
    <name type="scientific">Micromonospora thermarum</name>
    <dbReference type="NCBI Taxonomy" id="2720024"/>
    <lineage>
        <taxon>Bacteria</taxon>
        <taxon>Bacillati</taxon>
        <taxon>Actinomycetota</taxon>
        <taxon>Actinomycetes</taxon>
        <taxon>Micromonosporales</taxon>
        <taxon>Micromonosporaceae</taxon>
        <taxon>Micromonospora</taxon>
    </lineage>
</organism>
<sequence>MDLSPARRPQDAQTVRRLRLGIGIVGVVLPVVLVAGHSLVSGRFALLSSLSAYYYTELRDVFVGSLCAIGVFLISYRHRRLDDLLSTIAGGLAIAVALFPAATHQPGSPITSTDVLVGRVHQVAAATLFVILAIFCIVLFPRRDPREVHGRVRRGLYYACGGLILAAIAVAVASNALPDPTRDALRPLFWCEVVAVLAFGVAWFAKGEALFGPAPQTTGPAPDGGTPVTGGRSPSPAAS</sequence>
<dbReference type="RefSeq" id="WP_167999393.1">
    <property type="nucleotide sequence ID" value="NZ_JAATEO010000002.1"/>
</dbReference>
<keyword evidence="2" id="KW-0472">Membrane</keyword>
<evidence type="ECO:0000256" key="2">
    <source>
        <dbReference type="SAM" id="Phobius"/>
    </source>
</evidence>
<feature type="transmembrane region" description="Helical" evidence="2">
    <location>
        <begin position="187"/>
        <end position="205"/>
    </location>
</feature>
<feature type="transmembrane region" description="Helical" evidence="2">
    <location>
        <begin position="84"/>
        <end position="103"/>
    </location>
</feature>
<reference evidence="3 4" key="1">
    <citation type="submission" date="2020-03" db="EMBL/GenBank/DDBJ databases">
        <title>WGS of actinomycetes isolated from Thailand.</title>
        <authorList>
            <person name="Thawai C."/>
        </authorList>
    </citation>
    <scope>NUCLEOTIDE SEQUENCE [LARGE SCALE GENOMIC DNA]</scope>
    <source>
        <strain evidence="3 4">HSS6-12</strain>
    </source>
</reference>